<reference evidence="1 2" key="1">
    <citation type="journal article" date="2018" name="PLoS Genet.">
        <title>Population sequencing reveals clonal diversity and ancestral inbreeding in the grapevine cultivar Chardonnay.</title>
        <authorList>
            <person name="Roach M.J."/>
            <person name="Johnson D.L."/>
            <person name="Bohlmann J."/>
            <person name="van Vuuren H.J."/>
            <person name="Jones S.J."/>
            <person name="Pretorius I.S."/>
            <person name="Schmidt S.A."/>
            <person name="Borneman A.R."/>
        </authorList>
    </citation>
    <scope>NUCLEOTIDE SEQUENCE [LARGE SCALE GENOMIC DNA]</scope>
    <source>
        <strain evidence="2">cv. Chardonnay</strain>
        <tissue evidence="1">Leaf</tissue>
    </source>
</reference>
<accession>A0A438IBG2</accession>
<gene>
    <name evidence="1" type="ORF">CK203_034002</name>
</gene>
<dbReference type="Proteomes" id="UP000288805">
    <property type="component" value="Unassembled WGS sequence"/>
</dbReference>
<evidence type="ECO:0000313" key="2">
    <source>
        <dbReference type="Proteomes" id="UP000288805"/>
    </source>
</evidence>
<protein>
    <submittedName>
        <fullName evidence="1">Uncharacterized protein</fullName>
    </submittedName>
</protein>
<evidence type="ECO:0000313" key="1">
    <source>
        <dbReference type="EMBL" id="RVW94056.1"/>
    </source>
</evidence>
<organism evidence="1 2">
    <name type="scientific">Vitis vinifera</name>
    <name type="common">Grape</name>
    <dbReference type="NCBI Taxonomy" id="29760"/>
    <lineage>
        <taxon>Eukaryota</taxon>
        <taxon>Viridiplantae</taxon>
        <taxon>Streptophyta</taxon>
        <taxon>Embryophyta</taxon>
        <taxon>Tracheophyta</taxon>
        <taxon>Spermatophyta</taxon>
        <taxon>Magnoliopsida</taxon>
        <taxon>eudicotyledons</taxon>
        <taxon>Gunneridae</taxon>
        <taxon>Pentapetalae</taxon>
        <taxon>rosids</taxon>
        <taxon>Vitales</taxon>
        <taxon>Vitaceae</taxon>
        <taxon>Viteae</taxon>
        <taxon>Vitis</taxon>
    </lineage>
</organism>
<proteinExistence type="predicted"/>
<sequence>MESSKGFIIGQYPDVSPVESLPSPAEAAFTSSAFLGFPNSTISPNSTTIIVIYVSAQSMAMLV</sequence>
<comment type="caution">
    <text evidence="1">The sequence shown here is derived from an EMBL/GenBank/DDBJ whole genome shotgun (WGS) entry which is preliminary data.</text>
</comment>
<dbReference type="EMBL" id="QGNW01000125">
    <property type="protein sequence ID" value="RVW94056.1"/>
    <property type="molecule type" value="Genomic_DNA"/>
</dbReference>
<name>A0A438IBG2_VITVI</name>
<dbReference type="AlphaFoldDB" id="A0A438IBG2"/>